<keyword evidence="4" id="KW-1015">Disulfide bond</keyword>
<feature type="domain" description="Peptidase S1" evidence="6">
    <location>
        <begin position="1"/>
        <end position="205"/>
    </location>
</feature>
<dbReference type="PROSITE" id="PS00134">
    <property type="entry name" value="TRYPSIN_HIS"/>
    <property type="match status" value="1"/>
</dbReference>
<dbReference type="AlphaFoldDB" id="A0A0T6BH91"/>
<dbReference type="Proteomes" id="UP000051574">
    <property type="component" value="Unassembled WGS sequence"/>
</dbReference>
<dbReference type="SUPFAM" id="SSF50494">
    <property type="entry name" value="Trypsin-like serine proteases"/>
    <property type="match status" value="1"/>
</dbReference>
<evidence type="ECO:0000256" key="3">
    <source>
        <dbReference type="ARBA" id="ARBA00022825"/>
    </source>
</evidence>
<organism evidence="7 8">
    <name type="scientific">Oryctes borbonicus</name>
    <dbReference type="NCBI Taxonomy" id="1629725"/>
    <lineage>
        <taxon>Eukaryota</taxon>
        <taxon>Metazoa</taxon>
        <taxon>Ecdysozoa</taxon>
        <taxon>Arthropoda</taxon>
        <taxon>Hexapoda</taxon>
        <taxon>Insecta</taxon>
        <taxon>Pterygota</taxon>
        <taxon>Neoptera</taxon>
        <taxon>Endopterygota</taxon>
        <taxon>Coleoptera</taxon>
        <taxon>Polyphaga</taxon>
        <taxon>Scarabaeiformia</taxon>
        <taxon>Scarabaeidae</taxon>
        <taxon>Dynastinae</taxon>
        <taxon>Oryctes</taxon>
    </lineage>
</organism>
<accession>A0A0T6BH91</accession>
<dbReference type="OrthoDB" id="6755574at2759"/>
<evidence type="ECO:0000256" key="5">
    <source>
        <dbReference type="RuleBase" id="RU363034"/>
    </source>
</evidence>
<dbReference type="Gene3D" id="2.40.10.10">
    <property type="entry name" value="Trypsin-like serine proteases"/>
    <property type="match status" value="1"/>
</dbReference>
<dbReference type="InterPro" id="IPR043504">
    <property type="entry name" value="Peptidase_S1_PA_chymotrypsin"/>
</dbReference>
<keyword evidence="2 5" id="KW-0378">Hydrolase</keyword>
<dbReference type="PROSITE" id="PS50240">
    <property type="entry name" value="TRYPSIN_DOM"/>
    <property type="match status" value="1"/>
</dbReference>
<evidence type="ECO:0000256" key="4">
    <source>
        <dbReference type="ARBA" id="ARBA00023157"/>
    </source>
</evidence>
<dbReference type="InterPro" id="IPR033116">
    <property type="entry name" value="TRYPSIN_SER"/>
</dbReference>
<name>A0A0T6BH91_9SCAR</name>
<evidence type="ECO:0000256" key="1">
    <source>
        <dbReference type="ARBA" id="ARBA00022670"/>
    </source>
</evidence>
<feature type="non-terminal residue" evidence="7">
    <location>
        <position position="227"/>
    </location>
</feature>
<dbReference type="EMBL" id="LJIG01000240">
    <property type="protein sequence ID" value="KRT86700.1"/>
    <property type="molecule type" value="Genomic_DNA"/>
</dbReference>
<dbReference type="Pfam" id="PF00089">
    <property type="entry name" value="Trypsin"/>
    <property type="match status" value="1"/>
</dbReference>
<dbReference type="InterPro" id="IPR050430">
    <property type="entry name" value="Peptidase_S1"/>
</dbReference>
<dbReference type="GO" id="GO:0004252">
    <property type="term" value="F:serine-type endopeptidase activity"/>
    <property type="evidence" value="ECO:0007669"/>
    <property type="project" value="InterPro"/>
</dbReference>
<evidence type="ECO:0000313" key="8">
    <source>
        <dbReference type="Proteomes" id="UP000051574"/>
    </source>
</evidence>
<protein>
    <submittedName>
        <fullName evidence="7">Trypsin</fullName>
    </submittedName>
</protein>
<proteinExistence type="predicted"/>
<gene>
    <name evidence="7" type="ORF">AMK59_1359</name>
</gene>
<evidence type="ECO:0000259" key="6">
    <source>
        <dbReference type="PROSITE" id="PS50240"/>
    </source>
</evidence>
<comment type="caution">
    <text evidence="7">The sequence shown here is derived from an EMBL/GenBank/DDBJ whole genome shotgun (WGS) entry which is preliminary data.</text>
</comment>
<evidence type="ECO:0000256" key="2">
    <source>
        <dbReference type="ARBA" id="ARBA00022801"/>
    </source>
</evidence>
<evidence type="ECO:0000313" key="7">
    <source>
        <dbReference type="EMBL" id="KRT86700.1"/>
    </source>
</evidence>
<feature type="non-terminal residue" evidence="7">
    <location>
        <position position="1"/>
    </location>
</feature>
<dbReference type="InterPro" id="IPR018114">
    <property type="entry name" value="TRYPSIN_HIS"/>
</dbReference>
<dbReference type="PANTHER" id="PTHR24276">
    <property type="entry name" value="POLYSERASE-RELATED"/>
    <property type="match status" value="1"/>
</dbReference>
<dbReference type="SMART" id="SM00020">
    <property type="entry name" value="Tryp_SPc"/>
    <property type="match status" value="1"/>
</dbReference>
<dbReference type="CDD" id="cd00190">
    <property type="entry name" value="Tryp_SPc"/>
    <property type="match status" value="1"/>
</dbReference>
<keyword evidence="1 5" id="KW-0645">Protease</keyword>
<dbReference type="InterPro" id="IPR009003">
    <property type="entry name" value="Peptidase_S1_PA"/>
</dbReference>
<keyword evidence="3 5" id="KW-0720">Serine protease</keyword>
<dbReference type="PANTHER" id="PTHR24276:SF91">
    <property type="entry name" value="AT26814P-RELATED"/>
    <property type="match status" value="1"/>
</dbReference>
<sequence length="227" mass="25152">LLSKNLVLTAGHCCEYEGYFQAWTGLTRARIYAQTSSVSQRFVHPNYTTAPLSTDLCVLLLSTNIMENEYTKYVSIINTSAFEEWSENKECITSVAMGFGYQGVKYKNDTPKDPNTSFNPVMQCVELTVIPPDICDLGMDDSMFCAIGPLSKERDPCQGDSGGPLICKNVQIGIISAGFGCGREGYASIYTRVDIFGDYLRSIILRSNAEIFFIKIKTSLIIFCTVV</sequence>
<dbReference type="GO" id="GO:0006508">
    <property type="term" value="P:proteolysis"/>
    <property type="evidence" value="ECO:0007669"/>
    <property type="project" value="UniProtKB-KW"/>
</dbReference>
<reference evidence="7 8" key="1">
    <citation type="submission" date="2015-09" db="EMBL/GenBank/DDBJ databases">
        <title>Draft genome of the scarab beetle Oryctes borbonicus.</title>
        <authorList>
            <person name="Meyer J.M."/>
            <person name="Markov G.V."/>
            <person name="Baskaran P."/>
            <person name="Herrmann M."/>
            <person name="Sommer R.J."/>
            <person name="Roedelsperger C."/>
        </authorList>
    </citation>
    <scope>NUCLEOTIDE SEQUENCE [LARGE SCALE GENOMIC DNA]</scope>
    <source>
        <strain evidence="7">OB123</strain>
        <tissue evidence="7">Whole animal</tissue>
    </source>
</reference>
<keyword evidence="8" id="KW-1185">Reference proteome</keyword>
<dbReference type="InterPro" id="IPR001254">
    <property type="entry name" value="Trypsin_dom"/>
</dbReference>
<dbReference type="PROSITE" id="PS00135">
    <property type="entry name" value="TRYPSIN_SER"/>
    <property type="match status" value="1"/>
</dbReference>